<dbReference type="InterPro" id="IPR036864">
    <property type="entry name" value="Zn2-C6_fun-type_DNA-bd_sf"/>
</dbReference>
<evidence type="ECO:0000256" key="2">
    <source>
        <dbReference type="ARBA" id="ARBA00022723"/>
    </source>
</evidence>
<feature type="compositionally biased region" description="Polar residues" evidence="6">
    <location>
        <begin position="29"/>
        <end position="39"/>
    </location>
</feature>
<protein>
    <recommendedName>
        <fullName evidence="7">Zn(2)-C6 fungal-type domain-containing protein</fullName>
    </recommendedName>
</protein>
<feature type="region of interest" description="Disordered" evidence="6">
    <location>
        <begin position="121"/>
        <end position="188"/>
    </location>
</feature>
<name>A0A165LWI3_EXIGL</name>
<dbReference type="GO" id="GO:0008270">
    <property type="term" value="F:zinc ion binding"/>
    <property type="evidence" value="ECO:0007669"/>
    <property type="project" value="InterPro"/>
</dbReference>
<evidence type="ECO:0000256" key="5">
    <source>
        <dbReference type="ARBA" id="ARBA00023242"/>
    </source>
</evidence>
<feature type="region of interest" description="Disordered" evidence="6">
    <location>
        <begin position="25"/>
        <end position="52"/>
    </location>
</feature>
<dbReference type="EMBL" id="KV425919">
    <property type="protein sequence ID" value="KZV98426.1"/>
    <property type="molecule type" value="Genomic_DNA"/>
</dbReference>
<dbReference type="CDD" id="cd00067">
    <property type="entry name" value="GAL4"/>
    <property type="match status" value="1"/>
</dbReference>
<dbReference type="GO" id="GO:0000981">
    <property type="term" value="F:DNA-binding transcription factor activity, RNA polymerase II-specific"/>
    <property type="evidence" value="ECO:0007669"/>
    <property type="project" value="InterPro"/>
</dbReference>
<dbReference type="OrthoDB" id="2309723at2759"/>
<evidence type="ECO:0000256" key="3">
    <source>
        <dbReference type="ARBA" id="ARBA00023015"/>
    </source>
</evidence>
<dbReference type="PANTHER" id="PTHR47338:SF29">
    <property type="entry name" value="ZN(2)-C6 FUNGAL-TYPE DOMAIN-CONTAINING PROTEIN"/>
    <property type="match status" value="1"/>
</dbReference>
<dbReference type="SUPFAM" id="SSF57701">
    <property type="entry name" value="Zn2/Cys6 DNA-binding domain"/>
    <property type="match status" value="1"/>
</dbReference>
<keyword evidence="9" id="KW-1185">Reference proteome</keyword>
<reference evidence="8 9" key="1">
    <citation type="journal article" date="2016" name="Mol. Biol. Evol.">
        <title>Comparative Genomics of Early-Diverging Mushroom-Forming Fungi Provides Insights into the Origins of Lignocellulose Decay Capabilities.</title>
        <authorList>
            <person name="Nagy L.G."/>
            <person name="Riley R."/>
            <person name="Tritt A."/>
            <person name="Adam C."/>
            <person name="Daum C."/>
            <person name="Floudas D."/>
            <person name="Sun H."/>
            <person name="Yadav J.S."/>
            <person name="Pangilinan J."/>
            <person name="Larsson K.H."/>
            <person name="Matsuura K."/>
            <person name="Barry K."/>
            <person name="Labutti K."/>
            <person name="Kuo R."/>
            <person name="Ohm R.A."/>
            <person name="Bhattacharya S.S."/>
            <person name="Shirouzu T."/>
            <person name="Yoshinaga Y."/>
            <person name="Martin F.M."/>
            <person name="Grigoriev I.V."/>
            <person name="Hibbett D.S."/>
        </authorList>
    </citation>
    <scope>NUCLEOTIDE SEQUENCE [LARGE SCALE GENOMIC DNA]</scope>
    <source>
        <strain evidence="8 9">HHB12029</strain>
    </source>
</reference>
<keyword evidence="5" id="KW-0539">Nucleus</keyword>
<dbReference type="GO" id="GO:0006351">
    <property type="term" value="P:DNA-templated transcription"/>
    <property type="evidence" value="ECO:0007669"/>
    <property type="project" value="InterPro"/>
</dbReference>
<dbReference type="PANTHER" id="PTHR47338">
    <property type="entry name" value="ZN(II)2CYS6 TRANSCRIPTION FACTOR (EUROFUNG)-RELATED"/>
    <property type="match status" value="1"/>
</dbReference>
<dbReference type="InParanoid" id="A0A165LWI3"/>
<dbReference type="InterPro" id="IPR050815">
    <property type="entry name" value="TF_fung"/>
</dbReference>
<evidence type="ECO:0000256" key="1">
    <source>
        <dbReference type="ARBA" id="ARBA00004123"/>
    </source>
</evidence>
<dbReference type="PROSITE" id="PS50048">
    <property type="entry name" value="ZN2_CY6_FUNGAL_2"/>
    <property type="match status" value="1"/>
</dbReference>
<organism evidence="8 9">
    <name type="scientific">Exidia glandulosa HHB12029</name>
    <dbReference type="NCBI Taxonomy" id="1314781"/>
    <lineage>
        <taxon>Eukaryota</taxon>
        <taxon>Fungi</taxon>
        <taxon>Dikarya</taxon>
        <taxon>Basidiomycota</taxon>
        <taxon>Agaricomycotina</taxon>
        <taxon>Agaricomycetes</taxon>
        <taxon>Auriculariales</taxon>
        <taxon>Exidiaceae</taxon>
        <taxon>Exidia</taxon>
    </lineage>
</organism>
<evidence type="ECO:0000256" key="4">
    <source>
        <dbReference type="ARBA" id="ARBA00023163"/>
    </source>
</evidence>
<evidence type="ECO:0000256" key="6">
    <source>
        <dbReference type="SAM" id="MobiDB-lite"/>
    </source>
</evidence>
<comment type="subcellular location">
    <subcellularLocation>
        <location evidence="1">Nucleus</location>
    </subcellularLocation>
</comment>
<dbReference type="Gene3D" id="4.10.240.10">
    <property type="entry name" value="Zn(2)-C6 fungal-type DNA-binding domain"/>
    <property type="match status" value="1"/>
</dbReference>
<evidence type="ECO:0000313" key="9">
    <source>
        <dbReference type="Proteomes" id="UP000077266"/>
    </source>
</evidence>
<keyword evidence="4" id="KW-0804">Transcription</keyword>
<dbReference type="SMART" id="SM00906">
    <property type="entry name" value="Fungal_trans"/>
    <property type="match status" value="1"/>
</dbReference>
<dbReference type="GO" id="GO:0005634">
    <property type="term" value="C:nucleus"/>
    <property type="evidence" value="ECO:0007669"/>
    <property type="project" value="UniProtKB-SubCell"/>
</dbReference>
<dbReference type="CDD" id="cd12148">
    <property type="entry name" value="fungal_TF_MHR"/>
    <property type="match status" value="1"/>
</dbReference>
<dbReference type="SMART" id="SM00066">
    <property type="entry name" value="GAL4"/>
    <property type="match status" value="1"/>
</dbReference>
<dbReference type="GO" id="GO:0003677">
    <property type="term" value="F:DNA binding"/>
    <property type="evidence" value="ECO:0007669"/>
    <property type="project" value="InterPro"/>
</dbReference>
<dbReference type="InterPro" id="IPR007219">
    <property type="entry name" value="XnlR_reg_dom"/>
</dbReference>
<sequence length="477" mass="50891">MPKALTSQLKHSDYIYASDRPTPPLASSLFPSNNMHTDNSPTSPTTSTRGAVRANPLHRGEACLTCRRRKMKCDAAKPSCGPCSRVGKADECEYEESRFLATIARLEEQVQMLQERIRDLESGGGASTTGSTFTAFLPGGVGGRRTPSDGSTGSPYPFAAPALPSLPNLQPPPSTYHQPHAHHQQHQQFEQLPAIVTTPTHEQAPGQGIGGGLGLHTEIQPNILQRLLGLFMPHATSQFGLPASSSRILGTTPTAQALTEAACAVACAFAPRASGLGGYERTFFQRCEAALSRSAANLSLYDVQAMVVLAVQAFGAGRPLEGHRHLGAAVRVALAMGLHQRSNGSSESERETWWMVYRAERAWAFLSPTNSPVIVDEDVSTPFSPSISSTSPGTPYTVKQEYSTNSYTPAGVQGLWSAPAYALDERQGMESAESLGAKSAAVGARAWELVKEARNGGGEWASSPGIGDEFGAYRAYF</sequence>
<dbReference type="PROSITE" id="PS00463">
    <property type="entry name" value="ZN2_CY6_FUNGAL_1"/>
    <property type="match status" value="1"/>
</dbReference>
<evidence type="ECO:0000313" key="8">
    <source>
        <dbReference type="EMBL" id="KZV98426.1"/>
    </source>
</evidence>
<gene>
    <name evidence="8" type="ORF">EXIGLDRAFT_308529</name>
</gene>
<dbReference type="Pfam" id="PF00172">
    <property type="entry name" value="Zn_clus"/>
    <property type="match status" value="1"/>
</dbReference>
<accession>A0A165LWI3</accession>
<dbReference type="AlphaFoldDB" id="A0A165LWI3"/>
<keyword evidence="2" id="KW-0479">Metal-binding</keyword>
<dbReference type="Pfam" id="PF04082">
    <property type="entry name" value="Fungal_trans"/>
    <property type="match status" value="1"/>
</dbReference>
<keyword evidence="3" id="KW-0805">Transcription regulation</keyword>
<feature type="domain" description="Zn(2)-C6 fungal-type" evidence="7">
    <location>
        <begin position="62"/>
        <end position="94"/>
    </location>
</feature>
<proteinExistence type="predicted"/>
<dbReference type="Proteomes" id="UP000077266">
    <property type="component" value="Unassembled WGS sequence"/>
</dbReference>
<feature type="compositionally biased region" description="Low complexity" evidence="6">
    <location>
        <begin position="154"/>
        <end position="168"/>
    </location>
</feature>
<evidence type="ECO:0000259" key="7">
    <source>
        <dbReference type="PROSITE" id="PS50048"/>
    </source>
</evidence>
<dbReference type="InterPro" id="IPR001138">
    <property type="entry name" value="Zn2Cys6_DnaBD"/>
</dbReference>